<organism evidence="2 3">
    <name type="scientific">Actinopolymorpha pittospori</name>
    <dbReference type="NCBI Taxonomy" id="648752"/>
    <lineage>
        <taxon>Bacteria</taxon>
        <taxon>Bacillati</taxon>
        <taxon>Actinomycetota</taxon>
        <taxon>Actinomycetes</taxon>
        <taxon>Propionibacteriales</taxon>
        <taxon>Actinopolymorphaceae</taxon>
        <taxon>Actinopolymorpha</taxon>
    </lineage>
</organism>
<evidence type="ECO:0000313" key="3">
    <source>
        <dbReference type="Proteomes" id="UP000638648"/>
    </source>
</evidence>
<feature type="region of interest" description="Disordered" evidence="1">
    <location>
        <begin position="35"/>
        <end position="75"/>
    </location>
</feature>
<protein>
    <recommendedName>
        <fullName evidence="4">DUF2188 domain-containing protein</fullName>
    </recommendedName>
</protein>
<dbReference type="Pfam" id="PF09954">
    <property type="entry name" value="DUF2188"/>
    <property type="match status" value="1"/>
</dbReference>
<dbReference type="RefSeq" id="WP_192748275.1">
    <property type="nucleotide sequence ID" value="NZ_BAABJL010000120.1"/>
</dbReference>
<dbReference type="Proteomes" id="UP000638648">
    <property type="component" value="Unassembled WGS sequence"/>
</dbReference>
<reference evidence="2" key="1">
    <citation type="submission" date="2020-10" db="EMBL/GenBank/DDBJ databases">
        <title>Sequencing the genomes of 1000 actinobacteria strains.</title>
        <authorList>
            <person name="Klenk H.-P."/>
        </authorList>
    </citation>
    <scope>NUCLEOTIDE SEQUENCE</scope>
    <source>
        <strain evidence="2">DSM 45354</strain>
    </source>
</reference>
<proteinExistence type="predicted"/>
<comment type="caution">
    <text evidence="2">The sequence shown here is derived from an EMBL/GenBank/DDBJ whole genome shotgun (WGS) entry which is preliminary data.</text>
</comment>
<dbReference type="EMBL" id="JADBEM010000001">
    <property type="protein sequence ID" value="MBE1603458.1"/>
    <property type="molecule type" value="Genomic_DNA"/>
</dbReference>
<name>A0A927MQN5_9ACTN</name>
<evidence type="ECO:0000313" key="2">
    <source>
        <dbReference type="EMBL" id="MBE1603458.1"/>
    </source>
</evidence>
<dbReference type="AlphaFoldDB" id="A0A927MQN5"/>
<feature type="compositionally biased region" description="Basic and acidic residues" evidence="1">
    <location>
        <begin position="53"/>
        <end position="62"/>
    </location>
</feature>
<keyword evidence="3" id="KW-1185">Reference proteome</keyword>
<evidence type="ECO:0000256" key="1">
    <source>
        <dbReference type="SAM" id="MobiDB-lite"/>
    </source>
</evidence>
<gene>
    <name evidence="2" type="ORF">HEB94_000306</name>
</gene>
<accession>A0A927MQN5</accession>
<evidence type="ECO:0008006" key="4">
    <source>
        <dbReference type="Google" id="ProtNLM"/>
    </source>
</evidence>
<sequence length="75" mass="8719">MASDRTVYRVQPEAHEWKLTKYRERIRRFPTQAAAVEDGRQAARASQPSQLVVHDHPDKIETESTYQDNPFPPRG</sequence>
<dbReference type="InterPro" id="IPR018691">
    <property type="entry name" value="DUF2188"/>
</dbReference>